<dbReference type="InterPro" id="IPR018681">
    <property type="entry name" value="DUF2165_transmembrane"/>
</dbReference>
<feature type="transmembrane region" description="Helical" evidence="1">
    <location>
        <begin position="109"/>
        <end position="134"/>
    </location>
</feature>
<dbReference type="AlphaFoldDB" id="A0A7G8BNZ8"/>
<dbReference type="Proteomes" id="UP000515312">
    <property type="component" value="Chromosome"/>
</dbReference>
<evidence type="ECO:0000313" key="3">
    <source>
        <dbReference type="Proteomes" id="UP000515312"/>
    </source>
</evidence>
<dbReference type="EMBL" id="CP060394">
    <property type="protein sequence ID" value="QNI34268.1"/>
    <property type="molecule type" value="Genomic_DNA"/>
</dbReference>
<keyword evidence="1" id="KW-0812">Transmembrane</keyword>
<evidence type="ECO:0000256" key="1">
    <source>
        <dbReference type="SAM" id="Phobius"/>
    </source>
</evidence>
<accession>A0A7G8BNZ8</accession>
<protein>
    <submittedName>
        <fullName evidence="2">DUF2165 domain-containing protein</fullName>
    </submittedName>
</protein>
<evidence type="ECO:0000313" key="2">
    <source>
        <dbReference type="EMBL" id="QNI34268.1"/>
    </source>
</evidence>
<sequence>MFSATSAARWSKTLLLASVALFFTLVVFNNTTDFYSNYQFVQHVLSMDSTFPGNRAMWRALHPPAIQLAFYLGIIAWELVNTVLCWVGAVALFRAHNLPAGVFTQAKRIGIIALTAGLLLWLVAFLSIGAEWFLMWQSKQWNGQEAAFRMFTVEALILALLLMPEPAPAP</sequence>
<dbReference type="RefSeq" id="WP_186746306.1">
    <property type="nucleotide sequence ID" value="NZ_CP060394.1"/>
</dbReference>
<dbReference type="KEGG" id="adin:H7849_10445"/>
<dbReference type="Pfam" id="PF09933">
    <property type="entry name" value="DUF2165"/>
    <property type="match status" value="1"/>
</dbReference>
<organism evidence="2 3">
    <name type="scientific">Alloacidobacterium dinghuense</name>
    <dbReference type="NCBI Taxonomy" id="2763107"/>
    <lineage>
        <taxon>Bacteria</taxon>
        <taxon>Pseudomonadati</taxon>
        <taxon>Acidobacteriota</taxon>
        <taxon>Terriglobia</taxon>
        <taxon>Terriglobales</taxon>
        <taxon>Acidobacteriaceae</taxon>
        <taxon>Alloacidobacterium</taxon>
    </lineage>
</organism>
<feature type="transmembrane region" description="Helical" evidence="1">
    <location>
        <begin position="68"/>
        <end position="93"/>
    </location>
</feature>
<proteinExistence type="predicted"/>
<keyword evidence="1" id="KW-1133">Transmembrane helix</keyword>
<name>A0A7G8BNZ8_9BACT</name>
<reference evidence="2 3" key="1">
    <citation type="submission" date="2020-08" db="EMBL/GenBank/DDBJ databases">
        <title>Edaphobacter telluris sp. nov. and Acidobacterium dinghuensis sp. nov., two acidobacteria isolated from forest soil.</title>
        <authorList>
            <person name="Fu J."/>
            <person name="Qiu L."/>
        </authorList>
    </citation>
    <scope>NUCLEOTIDE SEQUENCE [LARGE SCALE GENOMIC DNA]</scope>
    <source>
        <strain evidence="2">4Y35</strain>
    </source>
</reference>
<keyword evidence="3" id="KW-1185">Reference proteome</keyword>
<gene>
    <name evidence="2" type="ORF">H7849_10445</name>
</gene>
<keyword evidence="1" id="KW-0472">Membrane</keyword>